<protein>
    <submittedName>
        <fullName evidence="7">Glucan endo-1,3-beta-glucosidase GVI isoform X1</fullName>
    </submittedName>
</protein>
<dbReference type="RefSeq" id="XP_010921935.2">
    <property type="nucleotide sequence ID" value="XM_010923633.2"/>
</dbReference>
<dbReference type="KEGG" id="egu:105045374"/>
<dbReference type="SUPFAM" id="SSF51445">
    <property type="entry name" value="(Trans)glycosidases"/>
    <property type="match status" value="1"/>
</dbReference>
<dbReference type="Proteomes" id="UP000504607">
    <property type="component" value="Chromosome 5"/>
</dbReference>
<dbReference type="AlphaFoldDB" id="A0A6I9R980"/>
<keyword evidence="3 5" id="KW-0326">Glycosidase</keyword>
<dbReference type="Gene3D" id="3.20.20.80">
    <property type="entry name" value="Glycosidases"/>
    <property type="match status" value="1"/>
</dbReference>
<dbReference type="InterPro" id="IPR044965">
    <property type="entry name" value="Glyco_hydro_17_plant"/>
</dbReference>
<dbReference type="PROSITE" id="PS00587">
    <property type="entry name" value="GLYCOSYL_HYDROL_F17"/>
    <property type="match status" value="1"/>
</dbReference>
<dbReference type="Pfam" id="PF00332">
    <property type="entry name" value="Glyco_hydro_17"/>
    <property type="match status" value="1"/>
</dbReference>
<gene>
    <name evidence="7" type="primary">LOC105045374</name>
</gene>
<dbReference type="GO" id="GO:0042973">
    <property type="term" value="F:glucan endo-1,3-beta-D-glucosidase activity"/>
    <property type="evidence" value="ECO:0007669"/>
    <property type="project" value="UniProtKB-ARBA"/>
</dbReference>
<accession>A0A6I9R980</accession>
<evidence type="ECO:0000313" key="6">
    <source>
        <dbReference type="Proteomes" id="UP000504607"/>
    </source>
</evidence>
<dbReference type="InParanoid" id="A0A6I9R980"/>
<proteinExistence type="inferred from homology"/>
<dbReference type="InterPro" id="IPR017853">
    <property type="entry name" value="GH"/>
</dbReference>
<dbReference type="OrthoDB" id="941679at2759"/>
<sequence>MGSTWCPMTNLVSMENVLFLFVASFSLLISSFGIHAGAQVIGINYGTLGDNLPSPAQVVDLLKSRNINLVRLFDPNPTILPALQNSGISAVVGVFNDDLPRLASDPAFAATWVQANVVPYINAGTSFRYITAGNEVIPGDLAGFVLPAMQNLDAALAAANLHIPVSTVVHNVILGVSFPPSESAFNDECSAIMAGIAGFLKSKNTPLLVNIYPYYGYASDPENVRLDYALFTASDAVVVDGPLNYYNLFDAALDGIYAALEKAGYPDLSVVVSETGWPSGGGPDWTTADNAMTYNNNAVKHVTSGNGTPRRPGTAIETYFFALFNEDLKPDGIERNWGLYYPDMTEVYHVDLP</sequence>
<dbReference type="FunFam" id="3.20.20.80:FF:000010">
    <property type="entry name" value="glucan endo-1,3-beta-glucosidase, basic"/>
    <property type="match status" value="1"/>
</dbReference>
<keyword evidence="6" id="KW-1185">Reference proteome</keyword>
<reference evidence="7" key="1">
    <citation type="submission" date="2025-08" db="UniProtKB">
        <authorList>
            <consortium name="RefSeq"/>
        </authorList>
    </citation>
    <scope>IDENTIFICATION</scope>
</reference>
<evidence type="ECO:0000256" key="1">
    <source>
        <dbReference type="ARBA" id="ARBA00008773"/>
    </source>
</evidence>
<evidence type="ECO:0000313" key="7">
    <source>
        <dbReference type="RefSeq" id="XP_010921935.2"/>
    </source>
</evidence>
<evidence type="ECO:0000256" key="3">
    <source>
        <dbReference type="ARBA" id="ARBA00023295"/>
    </source>
</evidence>
<dbReference type="PANTHER" id="PTHR32227">
    <property type="entry name" value="GLUCAN ENDO-1,3-BETA-GLUCOSIDASE BG1-RELATED-RELATED"/>
    <property type="match status" value="1"/>
</dbReference>
<evidence type="ECO:0000256" key="2">
    <source>
        <dbReference type="ARBA" id="ARBA00022801"/>
    </source>
</evidence>
<name>A0A6I9R980_ELAGV</name>
<comment type="similarity">
    <text evidence="1 4">Belongs to the glycosyl hydrolase 17 family.</text>
</comment>
<dbReference type="GO" id="GO:0005975">
    <property type="term" value="P:carbohydrate metabolic process"/>
    <property type="evidence" value="ECO:0007669"/>
    <property type="project" value="InterPro"/>
</dbReference>
<keyword evidence="2 5" id="KW-0378">Hydrolase</keyword>
<dbReference type="InterPro" id="IPR000490">
    <property type="entry name" value="Glyco_hydro_17"/>
</dbReference>
<evidence type="ECO:0000256" key="4">
    <source>
        <dbReference type="RuleBase" id="RU004335"/>
    </source>
</evidence>
<evidence type="ECO:0000256" key="5">
    <source>
        <dbReference type="RuleBase" id="RU004336"/>
    </source>
</evidence>
<organism evidence="6 7">
    <name type="scientific">Elaeis guineensis var. tenera</name>
    <name type="common">Oil palm</name>
    <dbReference type="NCBI Taxonomy" id="51953"/>
    <lineage>
        <taxon>Eukaryota</taxon>
        <taxon>Viridiplantae</taxon>
        <taxon>Streptophyta</taxon>
        <taxon>Embryophyta</taxon>
        <taxon>Tracheophyta</taxon>
        <taxon>Spermatophyta</taxon>
        <taxon>Magnoliopsida</taxon>
        <taxon>Liliopsida</taxon>
        <taxon>Arecaceae</taxon>
        <taxon>Arecoideae</taxon>
        <taxon>Cocoseae</taxon>
        <taxon>Elaeidinae</taxon>
        <taxon>Elaeis</taxon>
    </lineage>
</organism>